<dbReference type="Proteomes" id="UP001519924">
    <property type="component" value="Unassembled WGS sequence"/>
</dbReference>
<dbReference type="RefSeq" id="WP_220118772.1">
    <property type="nucleotide sequence ID" value="NZ_JAHZUY010000063.1"/>
</dbReference>
<sequence length="102" mass="10394">MRDGHDDAWAGRGAPPLASDHPHQQQINALIALVAALLGALRAKGAMGEDEIRGVLRTADAFLPEGSKALGLRLLAVVREAGDLAASLTPPGSPLDRGGGQG</sequence>
<organism evidence="2 3">
    <name type="scientific">Caldovatus aquaticus</name>
    <dbReference type="NCBI Taxonomy" id="2865671"/>
    <lineage>
        <taxon>Bacteria</taxon>
        <taxon>Pseudomonadati</taxon>
        <taxon>Pseudomonadota</taxon>
        <taxon>Alphaproteobacteria</taxon>
        <taxon>Acetobacterales</taxon>
        <taxon>Roseomonadaceae</taxon>
        <taxon>Caldovatus</taxon>
    </lineage>
</organism>
<keyword evidence="3" id="KW-1185">Reference proteome</keyword>
<gene>
    <name evidence="2" type="ORF">K1J50_16020</name>
</gene>
<proteinExistence type="predicted"/>
<evidence type="ECO:0000256" key="1">
    <source>
        <dbReference type="SAM" id="MobiDB-lite"/>
    </source>
</evidence>
<comment type="caution">
    <text evidence="2">The sequence shown here is derived from an EMBL/GenBank/DDBJ whole genome shotgun (WGS) entry which is preliminary data.</text>
</comment>
<protein>
    <submittedName>
        <fullName evidence="2">Uncharacterized protein</fullName>
    </submittedName>
</protein>
<reference evidence="2 3" key="1">
    <citation type="submission" date="2021-08" db="EMBL/GenBank/DDBJ databases">
        <title>Caldovatus sediminis gen. nov., sp. nov., a moderately thermophilic bacterium isolated from a hot spring.</title>
        <authorList>
            <person name="Hu C.-J."/>
            <person name="Li W.-J."/>
            <person name="Xian W.-D."/>
        </authorList>
    </citation>
    <scope>NUCLEOTIDE SEQUENCE [LARGE SCALE GENOMIC DNA]</scope>
    <source>
        <strain evidence="2 3">SYSU G05006</strain>
    </source>
</reference>
<feature type="region of interest" description="Disordered" evidence="1">
    <location>
        <begin position="1"/>
        <end position="22"/>
    </location>
</feature>
<evidence type="ECO:0000313" key="3">
    <source>
        <dbReference type="Proteomes" id="UP001519924"/>
    </source>
</evidence>
<evidence type="ECO:0000313" key="2">
    <source>
        <dbReference type="EMBL" id="MBW8270991.1"/>
    </source>
</evidence>
<name>A0ABS7F5U1_9PROT</name>
<dbReference type="EMBL" id="JAHZUY010000063">
    <property type="protein sequence ID" value="MBW8270991.1"/>
    <property type="molecule type" value="Genomic_DNA"/>
</dbReference>
<accession>A0ABS7F5U1</accession>